<evidence type="ECO:0000313" key="2">
    <source>
        <dbReference type="Proteomes" id="UP000825886"/>
    </source>
</evidence>
<dbReference type="NCBIfam" id="NF038010">
    <property type="entry name" value="ABC_adapt_DarC"/>
    <property type="match status" value="1"/>
</dbReference>
<dbReference type="Gene3D" id="2.40.50.100">
    <property type="match status" value="1"/>
</dbReference>
<dbReference type="PANTHER" id="PTHR30469">
    <property type="entry name" value="MULTIDRUG RESISTANCE PROTEIN MDTA"/>
    <property type="match status" value="1"/>
</dbReference>
<name>A0ABX9ANM7_9ENTR</name>
<dbReference type="Gene3D" id="1.10.287.470">
    <property type="entry name" value="Helix hairpin bin"/>
    <property type="match status" value="1"/>
</dbReference>
<dbReference type="PANTHER" id="PTHR30469:SF33">
    <property type="entry name" value="SLR1207 PROTEIN"/>
    <property type="match status" value="1"/>
</dbReference>
<gene>
    <name evidence="1" type="primary">darC</name>
    <name evidence="1" type="ORF">K6K13_05095</name>
</gene>
<proteinExistence type="predicted"/>
<dbReference type="Proteomes" id="UP000825886">
    <property type="component" value="Chromosome"/>
</dbReference>
<accession>A0ABX9ANM7</accession>
<keyword evidence="2" id="KW-1185">Reference proteome</keyword>
<dbReference type="Gene3D" id="2.40.420.20">
    <property type="match status" value="1"/>
</dbReference>
<dbReference type="RefSeq" id="WP_222159811.1">
    <property type="nucleotide sequence ID" value="NZ_CP081864.1"/>
</dbReference>
<protein>
    <submittedName>
        <fullName evidence="1">Darobactin export ABC transporter periplasmic adaptor subunit</fullName>
    </submittedName>
</protein>
<dbReference type="EMBL" id="CP081864">
    <property type="protein sequence ID" value="QZN96793.1"/>
    <property type="molecule type" value="Genomic_DNA"/>
</dbReference>
<evidence type="ECO:0000313" key="1">
    <source>
        <dbReference type="EMBL" id="QZN96793.1"/>
    </source>
</evidence>
<sequence>MDIQLDPKSTEHRVAKRIAGLALVMFGLLCLWLIKLATAEKVTHMPFTQVTVHVAQRGTFTDTLVTRAVAIPNESVIIASERGGTVIEVRQSAANDVKKGDVIARLSNDDFVLQVTSRIADVTEQTNNLRNMRRSLEKDDLDTRLARQDSRFHLEKIDKEAARKKTLYERGILEKATYEQLLDELAHWKTRYAILTTYQERQDSMLPSELADIAASVKHLDTLTRLIESGLDKLVITAPIDGILSPLTIKIGQQIKPGEKVANVDNPHSYYFEASFSKYYLDKIRPHDRVTAHYAGMDIPLIIASVSSVVENGKFLAKLTLARPQQLSLKRGQSLDLRVLLGTQSDALLIPTKAVFFETDEAWVYRYDEKHHRAVKTPVVIKRQGETQSEVLNGLSVGQQVVVLTGGNVEKSNIIEFE</sequence>
<dbReference type="Gene3D" id="2.40.30.170">
    <property type="match status" value="1"/>
</dbReference>
<reference evidence="1 2" key="1">
    <citation type="submission" date="2021-08" db="EMBL/GenBank/DDBJ databases">
        <title>Culture and genomic analysis of Symbiopectobacterium purcellii sp. nov. gen. nov., isolated from the leafhopper Empoasca decipiens.</title>
        <authorList>
            <person name="Nadal-Jimenez P."/>
            <person name="Siozios S."/>
            <person name="Halliday N."/>
            <person name="Camara M."/>
            <person name="Hurst G.D.D."/>
        </authorList>
    </citation>
    <scope>NUCLEOTIDE SEQUENCE [LARGE SCALE GENOMIC DNA]</scope>
    <source>
        <strain evidence="1 2">SyEd1</strain>
    </source>
</reference>
<organism evidence="1 2">
    <name type="scientific">Symbiopectobacterium purcellii</name>
    <dbReference type="NCBI Taxonomy" id="2871826"/>
    <lineage>
        <taxon>Bacteria</taxon>
        <taxon>Pseudomonadati</taxon>
        <taxon>Pseudomonadota</taxon>
        <taxon>Gammaproteobacteria</taxon>
        <taxon>Enterobacterales</taxon>
        <taxon>Enterobacteriaceae</taxon>
    </lineage>
</organism>